<sequence length="50" mass="5730">TYLYEAVNFLQIAIMAGEIWSHCEHTVFLLQVTNAPENIPPPWGLLKVNF</sequence>
<proteinExistence type="predicted"/>
<dbReference type="AlphaFoldDB" id="Q4RAV9"/>
<evidence type="ECO:0000313" key="1">
    <source>
        <dbReference type="EMBL" id="CAG14474.1"/>
    </source>
</evidence>
<organism evidence="1">
    <name type="scientific">Tetraodon nigroviridis</name>
    <name type="common">Spotted green pufferfish</name>
    <name type="synonym">Chelonodon nigroviridis</name>
    <dbReference type="NCBI Taxonomy" id="99883"/>
    <lineage>
        <taxon>Eukaryota</taxon>
        <taxon>Metazoa</taxon>
        <taxon>Chordata</taxon>
        <taxon>Craniata</taxon>
        <taxon>Vertebrata</taxon>
        <taxon>Euteleostomi</taxon>
        <taxon>Actinopterygii</taxon>
        <taxon>Neopterygii</taxon>
        <taxon>Teleostei</taxon>
        <taxon>Neoteleostei</taxon>
        <taxon>Acanthomorphata</taxon>
        <taxon>Eupercaria</taxon>
        <taxon>Tetraodontiformes</taxon>
        <taxon>Tetradontoidea</taxon>
        <taxon>Tetraodontidae</taxon>
        <taxon>Tetraodon</taxon>
    </lineage>
</organism>
<comment type="caution">
    <text evidence="1">The sequence shown here is derived from an EMBL/GenBank/DDBJ whole genome shotgun (WGS) entry which is preliminary data.</text>
</comment>
<reference evidence="1" key="1">
    <citation type="journal article" date="2004" name="Nature">
        <title>Genome duplication in the teleost fish Tetraodon nigroviridis reveals the early vertebrate proto-karyotype.</title>
        <authorList>
            <person name="Jaillon O."/>
            <person name="Aury J.-M."/>
            <person name="Brunet F."/>
            <person name="Petit J.-L."/>
            <person name="Stange-Thomann N."/>
            <person name="Mauceli E."/>
            <person name="Bouneau L."/>
            <person name="Fischer C."/>
            <person name="Ozouf-Costaz C."/>
            <person name="Bernot A."/>
            <person name="Nicaud S."/>
            <person name="Jaffe D."/>
            <person name="Fisher S."/>
            <person name="Lutfalla G."/>
            <person name="Dossat C."/>
            <person name="Segurens B."/>
            <person name="Dasilva C."/>
            <person name="Salanoubat M."/>
            <person name="Levy M."/>
            <person name="Boudet N."/>
            <person name="Castellano S."/>
            <person name="Anthouard V."/>
            <person name="Jubin C."/>
            <person name="Castelli V."/>
            <person name="Katinka M."/>
            <person name="Vacherie B."/>
            <person name="Biemont C."/>
            <person name="Skalli Z."/>
            <person name="Cattolico L."/>
            <person name="Poulain J."/>
            <person name="De Berardinis V."/>
            <person name="Cruaud C."/>
            <person name="Duprat S."/>
            <person name="Brottier P."/>
            <person name="Coutanceau J.-P."/>
            <person name="Gouzy J."/>
            <person name="Parra G."/>
            <person name="Lardier G."/>
            <person name="Chapple C."/>
            <person name="McKernan K.J."/>
            <person name="McEwan P."/>
            <person name="Bosak S."/>
            <person name="Kellis M."/>
            <person name="Volff J.-N."/>
            <person name="Guigo R."/>
            <person name="Zody M.C."/>
            <person name="Mesirov J."/>
            <person name="Lindblad-Toh K."/>
            <person name="Birren B."/>
            <person name="Nusbaum C."/>
            <person name="Kahn D."/>
            <person name="Robinson-Rechavi M."/>
            <person name="Laudet V."/>
            <person name="Schachter V."/>
            <person name="Quetier F."/>
            <person name="Saurin W."/>
            <person name="Scarpelli C."/>
            <person name="Wincker P."/>
            <person name="Lander E.S."/>
            <person name="Weissenbach J."/>
            <person name="Roest Crollius H."/>
        </authorList>
    </citation>
    <scope>NUCLEOTIDE SEQUENCE [LARGE SCALE GENOMIC DNA]</scope>
</reference>
<name>Q4RAV9_TETNG</name>
<protein>
    <submittedName>
        <fullName evidence="1">(spotted green pufferfish) hypothetical protein</fullName>
    </submittedName>
</protein>
<reference evidence="1" key="2">
    <citation type="submission" date="2004-02" db="EMBL/GenBank/DDBJ databases">
        <authorList>
            <consortium name="Genoscope"/>
            <consortium name="Whitehead Institute Centre for Genome Research"/>
        </authorList>
    </citation>
    <scope>NUCLEOTIDE SEQUENCE</scope>
</reference>
<gene>
    <name evidence="1" type="ORF">GSTENG00036535001</name>
</gene>
<accession>Q4RAV9</accession>
<dbReference type="KEGG" id="tng:GSTEN00036535G001"/>
<feature type="non-terminal residue" evidence="1">
    <location>
        <position position="1"/>
    </location>
</feature>
<dbReference type="EMBL" id="CAAE01022794">
    <property type="protein sequence ID" value="CAG14474.1"/>
    <property type="molecule type" value="Genomic_DNA"/>
</dbReference>